<accession>A0A368Y2Z3</accession>
<evidence type="ECO:0000259" key="1">
    <source>
        <dbReference type="PROSITE" id="PS50404"/>
    </source>
</evidence>
<dbReference type="PANTHER" id="PTHR42673:SF21">
    <property type="entry name" value="GLUTATHIONE S-TRANSFERASE YFCF"/>
    <property type="match status" value="1"/>
</dbReference>
<dbReference type="CDD" id="cd00570">
    <property type="entry name" value="GST_N_family"/>
    <property type="match status" value="1"/>
</dbReference>
<dbReference type="GO" id="GO:0004364">
    <property type="term" value="F:glutathione transferase activity"/>
    <property type="evidence" value="ECO:0007669"/>
    <property type="project" value="TreeGrafter"/>
</dbReference>
<protein>
    <submittedName>
        <fullName evidence="2">Glutathione S-transferase</fullName>
    </submittedName>
</protein>
<dbReference type="Gene3D" id="3.40.30.10">
    <property type="entry name" value="Glutaredoxin"/>
    <property type="match status" value="1"/>
</dbReference>
<dbReference type="SUPFAM" id="SSF47616">
    <property type="entry name" value="GST C-terminal domain-like"/>
    <property type="match status" value="1"/>
</dbReference>
<dbReference type="PANTHER" id="PTHR42673">
    <property type="entry name" value="MALEYLACETOACETATE ISOMERASE"/>
    <property type="match status" value="1"/>
</dbReference>
<comment type="caution">
    <text evidence="2">The sequence shown here is derived from an EMBL/GenBank/DDBJ whole genome shotgun (WGS) entry which is preliminary data.</text>
</comment>
<dbReference type="InterPro" id="IPR036249">
    <property type="entry name" value="Thioredoxin-like_sf"/>
</dbReference>
<dbReference type="GO" id="GO:0016034">
    <property type="term" value="F:maleylacetoacetate isomerase activity"/>
    <property type="evidence" value="ECO:0007669"/>
    <property type="project" value="TreeGrafter"/>
</dbReference>
<dbReference type="Proteomes" id="UP000252884">
    <property type="component" value="Unassembled WGS sequence"/>
</dbReference>
<dbReference type="InterPro" id="IPR036282">
    <property type="entry name" value="Glutathione-S-Trfase_C_sf"/>
</dbReference>
<feature type="domain" description="GST N-terminal" evidence="1">
    <location>
        <begin position="1"/>
        <end position="79"/>
    </location>
</feature>
<gene>
    <name evidence="2" type="ORF">DES41_103200</name>
</gene>
<dbReference type="AlphaFoldDB" id="A0A368Y2Z3"/>
<name>A0A368Y2Z3_9BURK</name>
<dbReference type="Pfam" id="PF13417">
    <property type="entry name" value="GST_N_3"/>
    <property type="match status" value="1"/>
</dbReference>
<sequence>MMQLVGMLDSPYVRRVAVGLELLGLPFESRPISVFRQMDAFRAINPVIKAPTLVTTEGVVLMDSSLILDHAESLAGPARSLWPAAAAERLRALRLTGLALAACEKAVQIVYEQQVRPPEKRHQPWLDRVHAQMLAGFGALEDELRRGPPPQPAGGQPVGQAELTLAVVWHFARQLVPEHLPEAPFPLQRAASERAEALPAFAAWPHA</sequence>
<evidence type="ECO:0000313" key="2">
    <source>
        <dbReference type="EMBL" id="RCW72594.1"/>
    </source>
</evidence>
<dbReference type="GO" id="GO:0006749">
    <property type="term" value="P:glutathione metabolic process"/>
    <property type="evidence" value="ECO:0007669"/>
    <property type="project" value="TreeGrafter"/>
</dbReference>
<dbReference type="SUPFAM" id="SSF52833">
    <property type="entry name" value="Thioredoxin-like"/>
    <property type="match status" value="1"/>
</dbReference>
<reference evidence="2 3" key="1">
    <citation type="submission" date="2018-07" db="EMBL/GenBank/DDBJ databases">
        <title>Genomic Encyclopedia of Type Strains, Phase IV (KMG-IV): sequencing the most valuable type-strain genomes for metagenomic binning, comparative biology and taxonomic classification.</title>
        <authorList>
            <person name="Goeker M."/>
        </authorList>
    </citation>
    <scope>NUCLEOTIDE SEQUENCE [LARGE SCALE GENOMIC DNA]</scope>
    <source>
        <strain evidence="2 3">DSM 21634</strain>
    </source>
</reference>
<dbReference type="Gene3D" id="1.20.1050.10">
    <property type="match status" value="1"/>
</dbReference>
<dbReference type="InterPro" id="IPR004045">
    <property type="entry name" value="Glutathione_S-Trfase_N"/>
</dbReference>
<dbReference type="EMBL" id="QPJK01000003">
    <property type="protein sequence ID" value="RCW72594.1"/>
    <property type="molecule type" value="Genomic_DNA"/>
</dbReference>
<keyword evidence="2" id="KW-0808">Transferase</keyword>
<organism evidence="2 3">
    <name type="scientific">Pseudorhodoferax soli</name>
    <dbReference type="NCBI Taxonomy" id="545864"/>
    <lineage>
        <taxon>Bacteria</taxon>
        <taxon>Pseudomonadati</taxon>
        <taxon>Pseudomonadota</taxon>
        <taxon>Betaproteobacteria</taxon>
        <taxon>Burkholderiales</taxon>
        <taxon>Comamonadaceae</taxon>
    </lineage>
</organism>
<dbReference type="PROSITE" id="PS50404">
    <property type="entry name" value="GST_NTER"/>
    <property type="match status" value="1"/>
</dbReference>
<proteinExistence type="predicted"/>
<evidence type="ECO:0000313" key="3">
    <source>
        <dbReference type="Proteomes" id="UP000252884"/>
    </source>
</evidence>
<dbReference type="Pfam" id="PF13410">
    <property type="entry name" value="GST_C_2"/>
    <property type="match status" value="1"/>
</dbReference>
<dbReference type="GO" id="GO:0006559">
    <property type="term" value="P:L-phenylalanine catabolic process"/>
    <property type="evidence" value="ECO:0007669"/>
    <property type="project" value="TreeGrafter"/>
</dbReference>
<keyword evidence="3" id="KW-1185">Reference proteome</keyword>